<dbReference type="InterPro" id="IPR012338">
    <property type="entry name" value="Beta-lactam/transpept-like"/>
</dbReference>
<dbReference type="InterPro" id="IPR001466">
    <property type="entry name" value="Beta-lactam-related"/>
</dbReference>
<evidence type="ECO:0000313" key="4">
    <source>
        <dbReference type="Proteomes" id="UP000718281"/>
    </source>
</evidence>
<name>A0A934X7Y3_9MICO</name>
<protein>
    <submittedName>
        <fullName evidence="3">Beta-lactamase family protein</fullName>
    </submittedName>
</protein>
<dbReference type="SUPFAM" id="SSF56601">
    <property type="entry name" value="beta-lactamase/transpeptidase-like"/>
    <property type="match status" value="1"/>
</dbReference>
<feature type="domain" description="Beta-lactamase-related" evidence="1">
    <location>
        <begin position="10"/>
        <end position="329"/>
    </location>
</feature>
<evidence type="ECO:0000259" key="1">
    <source>
        <dbReference type="Pfam" id="PF00144"/>
    </source>
</evidence>
<dbReference type="EMBL" id="JADIXZ010000006">
    <property type="protein sequence ID" value="MBK6301918.1"/>
    <property type="molecule type" value="Genomic_DNA"/>
</dbReference>
<accession>A0A934X7Y3</accession>
<dbReference type="PANTHER" id="PTHR46825">
    <property type="entry name" value="D-ALANYL-D-ALANINE-CARBOXYPEPTIDASE/ENDOPEPTIDASE AMPH"/>
    <property type="match status" value="1"/>
</dbReference>
<sequence length="440" mass="47989">MNPQLQARIDHLVADRQRAWRAPNVSVGLVRDGQLVHTVHVGAARLDPVTAATDDTPFMIGSVTKTFTAVVIMALRDEGRLDLDDRLDAHLPGISHGELTIRLMLGHLSGLQREPVGRVWESMDNPDADRLLAELAQAEQVLAPHEVFHYSNLAFALLGQVIERLERRPWEDVVRQRVLHPLGMTRTGLTPAADRARGYLVHPFSGVATEEPVADLKATAPMGGLWSTVADLSRYAAFVADPDPAVLAPATVATMCRPQVILDPDAWTLGYGLSFGMVRRGDRIYVGHGGAMPGFLTGLRVSRPDRLGAVVWANSSAGAEPIVLAADLLDLVLDAEPTAASPWTPEASVPELAEFLGSWWSEGEELVFSVRDGRLWCAPRGAGALFESRFIPDGPDRFRVDLGRERGEALDVERDASGRISRMYLATYAVTREPLAFAEL</sequence>
<dbReference type="InterPro" id="IPR050491">
    <property type="entry name" value="AmpC-like"/>
</dbReference>
<evidence type="ECO:0000313" key="3">
    <source>
        <dbReference type="EMBL" id="MBK6301918.1"/>
    </source>
</evidence>
<dbReference type="Pfam" id="PF00144">
    <property type="entry name" value="Beta-lactamase"/>
    <property type="match status" value="1"/>
</dbReference>
<evidence type="ECO:0000259" key="2">
    <source>
        <dbReference type="Pfam" id="PF24491"/>
    </source>
</evidence>
<comment type="caution">
    <text evidence="3">The sequence shown here is derived from an EMBL/GenBank/DDBJ whole genome shotgun (WGS) entry which is preliminary data.</text>
</comment>
<feature type="domain" description="DUF7586" evidence="2">
    <location>
        <begin position="350"/>
        <end position="432"/>
    </location>
</feature>
<reference evidence="3 4" key="1">
    <citation type="submission" date="2020-10" db="EMBL/GenBank/DDBJ databases">
        <title>Connecting structure to function with the recovery of over 1000 high-quality activated sludge metagenome-assembled genomes encoding full-length rRNA genes using long-read sequencing.</title>
        <authorList>
            <person name="Singleton C.M."/>
            <person name="Petriglieri F."/>
            <person name="Kristensen J.M."/>
            <person name="Kirkegaard R.H."/>
            <person name="Michaelsen T.Y."/>
            <person name="Andersen M.H."/>
            <person name="Karst S.M."/>
            <person name="Dueholm M.S."/>
            <person name="Nielsen P.H."/>
            <person name="Albertsen M."/>
        </authorList>
    </citation>
    <scope>NUCLEOTIDE SEQUENCE [LARGE SCALE GENOMIC DNA]</scope>
    <source>
        <strain evidence="3">AalE_18-Q3-R2-46_BAT3C.188</strain>
    </source>
</reference>
<dbReference type="InterPro" id="IPR056008">
    <property type="entry name" value="DUF7586"/>
</dbReference>
<dbReference type="Gene3D" id="3.40.710.10">
    <property type="entry name" value="DD-peptidase/beta-lactamase superfamily"/>
    <property type="match status" value="1"/>
</dbReference>
<proteinExistence type="predicted"/>
<organism evidence="3 4">
    <name type="scientific">Candidatus Phosphoribacter hodrii</name>
    <dbReference type="NCBI Taxonomy" id="2953743"/>
    <lineage>
        <taxon>Bacteria</taxon>
        <taxon>Bacillati</taxon>
        <taxon>Actinomycetota</taxon>
        <taxon>Actinomycetes</taxon>
        <taxon>Micrococcales</taxon>
        <taxon>Dermatophilaceae</taxon>
        <taxon>Candidatus Phosphoribacter</taxon>
    </lineage>
</organism>
<dbReference type="AlphaFoldDB" id="A0A934X7Y3"/>
<gene>
    <name evidence="3" type="ORF">IPF40_13065</name>
</gene>
<dbReference type="PANTHER" id="PTHR46825:SF7">
    <property type="entry name" value="D-ALANYL-D-ALANINE CARBOXYPEPTIDASE"/>
    <property type="match status" value="1"/>
</dbReference>
<dbReference type="Proteomes" id="UP000718281">
    <property type="component" value="Unassembled WGS sequence"/>
</dbReference>
<dbReference type="Pfam" id="PF24491">
    <property type="entry name" value="DUF7586"/>
    <property type="match status" value="1"/>
</dbReference>